<evidence type="ECO:0000256" key="1">
    <source>
        <dbReference type="ARBA" id="ARBA00005010"/>
    </source>
</evidence>
<evidence type="ECO:0000256" key="7">
    <source>
        <dbReference type="SAM" id="MobiDB-lite"/>
    </source>
</evidence>
<accession>A0A5J5EQH2</accession>
<dbReference type="UniPathway" id="UPA00262">
    <property type="reaction ID" value="UER00222"/>
</dbReference>
<dbReference type="GO" id="GO:0043115">
    <property type="term" value="F:precorrin-2 dehydrogenase activity"/>
    <property type="evidence" value="ECO:0007669"/>
    <property type="project" value="UniProtKB-EC"/>
</dbReference>
<dbReference type="Pfam" id="PF14823">
    <property type="entry name" value="Sirohm_synth_C"/>
    <property type="match status" value="1"/>
</dbReference>
<dbReference type="InterPro" id="IPR028281">
    <property type="entry name" value="Sirohaem_synthase_central"/>
</dbReference>
<evidence type="ECO:0000259" key="8">
    <source>
        <dbReference type="Pfam" id="PF14823"/>
    </source>
</evidence>
<organism evidence="10 11">
    <name type="scientific">Sphaerosporella brunnea</name>
    <dbReference type="NCBI Taxonomy" id="1250544"/>
    <lineage>
        <taxon>Eukaryota</taxon>
        <taxon>Fungi</taxon>
        <taxon>Dikarya</taxon>
        <taxon>Ascomycota</taxon>
        <taxon>Pezizomycotina</taxon>
        <taxon>Pezizomycetes</taxon>
        <taxon>Pezizales</taxon>
        <taxon>Pyronemataceae</taxon>
        <taxon>Sphaerosporella</taxon>
    </lineage>
</organism>
<dbReference type="AlphaFoldDB" id="A0A5J5EQH2"/>
<dbReference type="FunCoup" id="A0A5J5EQH2">
    <property type="interactions" value="107"/>
</dbReference>
<dbReference type="GO" id="GO:0019354">
    <property type="term" value="P:siroheme biosynthetic process"/>
    <property type="evidence" value="ECO:0007669"/>
    <property type="project" value="UniProtKB-UniPathway"/>
</dbReference>
<evidence type="ECO:0000313" key="11">
    <source>
        <dbReference type="Proteomes" id="UP000326924"/>
    </source>
</evidence>
<evidence type="ECO:0000256" key="6">
    <source>
        <dbReference type="ARBA" id="ARBA00047561"/>
    </source>
</evidence>
<evidence type="ECO:0000256" key="2">
    <source>
        <dbReference type="ARBA" id="ARBA00012400"/>
    </source>
</evidence>
<dbReference type="Pfam" id="PF13241">
    <property type="entry name" value="NAD_binding_7"/>
    <property type="match status" value="1"/>
</dbReference>
<dbReference type="NCBIfam" id="TIGR01470">
    <property type="entry name" value="cysG_Nterm"/>
    <property type="match status" value="1"/>
</dbReference>
<dbReference type="PANTHER" id="PTHR35330">
    <property type="entry name" value="SIROHEME BIOSYNTHESIS PROTEIN MET8"/>
    <property type="match status" value="1"/>
</dbReference>
<reference evidence="10 11" key="1">
    <citation type="submission" date="2019-09" db="EMBL/GenBank/DDBJ databases">
        <title>Draft genome of the ectomycorrhizal ascomycete Sphaerosporella brunnea.</title>
        <authorList>
            <consortium name="DOE Joint Genome Institute"/>
            <person name="Benucci G.M."/>
            <person name="Marozzi G."/>
            <person name="Antonielli L."/>
            <person name="Sanchez S."/>
            <person name="Marco P."/>
            <person name="Wang X."/>
            <person name="Falini L.B."/>
            <person name="Barry K."/>
            <person name="Haridas S."/>
            <person name="Lipzen A."/>
            <person name="Labutti K."/>
            <person name="Grigoriev I.V."/>
            <person name="Murat C."/>
            <person name="Martin F."/>
            <person name="Albertini E."/>
            <person name="Donnini D."/>
            <person name="Bonito G."/>
        </authorList>
    </citation>
    <scope>NUCLEOTIDE SEQUENCE [LARGE SCALE GENOMIC DNA]</scope>
    <source>
        <strain evidence="10 11">Sb_GMNB300</strain>
    </source>
</reference>
<dbReference type="InterPro" id="IPR028162">
    <property type="entry name" value="Met8_C"/>
</dbReference>
<evidence type="ECO:0000256" key="3">
    <source>
        <dbReference type="ARBA" id="ARBA00023002"/>
    </source>
</evidence>
<evidence type="ECO:0000256" key="4">
    <source>
        <dbReference type="ARBA" id="ARBA00023027"/>
    </source>
</evidence>
<dbReference type="PANTHER" id="PTHR35330:SF1">
    <property type="entry name" value="SIROHEME BIOSYNTHESIS PROTEIN MET8"/>
    <property type="match status" value="1"/>
</dbReference>
<dbReference type="SUPFAM" id="SSF51735">
    <property type="entry name" value="NAD(P)-binding Rossmann-fold domains"/>
    <property type="match status" value="1"/>
</dbReference>
<comment type="catalytic activity">
    <reaction evidence="6">
        <text>precorrin-2 + NAD(+) = sirohydrochlorin + NADH + 2 H(+)</text>
        <dbReference type="Rhea" id="RHEA:15613"/>
        <dbReference type="ChEBI" id="CHEBI:15378"/>
        <dbReference type="ChEBI" id="CHEBI:57540"/>
        <dbReference type="ChEBI" id="CHEBI:57945"/>
        <dbReference type="ChEBI" id="CHEBI:58351"/>
        <dbReference type="ChEBI" id="CHEBI:58827"/>
        <dbReference type="EC" id="1.3.1.76"/>
    </reaction>
</comment>
<keyword evidence="3" id="KW-0560">Oxidoreductase</keyword>
<dbReference type="Gene3D" id="3.40.50.720">
    <property type="entry name" value="NAD(P)-binding Rossmann-like Domain"/>
    <property type="match status" value="1"/>
</dbReference>
<dbReference type="Proteomes" id="UP000326924">
    <property type="component" value="Unassembled WGS sequence"/>
</dbReference>
<name>A0A5J5EQH2_9PEZI</name>
<feature type="region of interest" description="Disordered" evidence="7">
    <location>
        <begin position="253"/>
        <end position="272"/>
    </location>
</feature>
<keyword evidence="4" id="KW-0520">NAD</keyword>
<comment type="pathway">
    <text evidence="1">Porphyrin-containing compound metabolism; siroheme biosynthesis; sirohydrochlorin from precorrin-2: step 1/1.</text>
</comment>
<gene>
    <name evidence="10" type="ORF">FN846DRAFT_900072</name>
</gene>
<dbReference type="InterPro" id="IPR006367">
    <property type="entry name" value="Sirohaem_synthase_N"/>
</dbReference>
<feature type="domain" description="Siroheme biosynthesis protein Met8 C-terminal" evidence="8">
    <location>
        <begin position="177"/>
        <end position="243"/>
    </location>
</feature>
<evidence type="ECO:0000259" key="9">
    <source>
        <dbReference type="Pfam" id="PF14824"/>
    </source>
</evidence>
<evidence type="ECO:0000256" key="5">
    <source>
        <dbReference type="ARBA" id="ARBA00023244"/>
    </source>
</evidence>
<dbReference type="Pfam" id="PF14824">
    <property type="entry name" value="Sirohm_synth_M"/>
    <property type="match status" value="1"/>
</dbReference>
<dbReference type="InParanoid" id="A0A5J5EQH2"/>
<keyword evidence="5" id="KW-0627">Porphyrin biosynthesis</keyword>
<dbReference type="InterPro" id="IPR028161">
    <property type="entry name" value="Met8-like"/>
</dbReference>
<feature type="compositionally biased region" description="Basic and acidic residues" evidence="7">
    <location>
        <begin position="253"/>
        <end position="263"/>
    </location>
</feature>
<feature type="domain" description="Siroheme synthase central" evidence="9">
    <location>
        <begin position="148"/>
        <end position="173"/>
    </location>
</feature>
<dbReference type="EC" id="1.3.1.76" evidence="2"/>
<dbReference type="InterPro" id="IPR036291">
    <property type="entry name" value="NAD(P)-bd_dom_sf"/>
</dbReference>
<dbReference type="EMBL" id="VXIS01000183">
    <property type="protein sequence ID" value="KAA8898515.1"/>
    <property type="molecule type" value="Genomic_DNA"/>
</dbReference>
<sequence length="287" mass="31441">MPEHLTTLSPPPTPKSAFPPVQPGGSLIVAYQVRSKPVLVVGGGAVAAGRILNLLNADAHVHVVCPLSGCNAEVLHRIRTSSSNVTHHNTNFDPSLITAVNPTLVLTAIDDPVVSTQIYKLCHDLRIPINVADVPPECDFYFGSVHRDGPLQVMVSTNGNGPKLANIVRRQIAGGLPENLGEAITRVGVLRKRLRKVAAAQEDGPRRMEWMSRVCEEWTLEELCQMGDAEMEALLEGYKEGKVVKLREIRGEGEGEELPRQQQEESQDNTNRVVFEEAFDGSFGWPF</sequence>
<dbReference type="OrthoDB" id="1721126at2759"/>
<proteinExistence type="predicted"/>
<protein>
    <recommendedName>
        <fullName evidence="2">precorrin-2 dehydrogenase</fullName>
        <ecNumber evidence="2">1.3.1.76</ecNumber>
    </recommendedName>
</protein>
<keyword evidence="11" id="KW-1185">Reference proteome</keyword>
<dbReference type="GO" id="GO:0004325">
    <property type="term" value="F:ferrochelatase activity"/>
    <property type="evidence" value="ECO:0007669"/>
    <property type="project" value="InterPro"/>
</dbReference>
<dbReference type="Gene3D" id="1.10.3280.10">
    <property type="entry name" value="Siroheme synthase, domain 3"/>
    <property type="match status" value="1"/>
</dbReference>
<comment type="caution">
    <text evidence="10">The sequence shown here is derived from an EMBL/GenBank/DDBJ whole genome shotgun (WGS) entry which is preliminary data.</text>
</comment>
<dbReference type="SUPFAM" id="SSF75615">
    <property type="entry name" value="Siroheme synthase middle domains-like"/>
    <property type="match status" value="1"/>
</dbReference>
<evidence type="ECO:0000313" key="10">
    <source>
        <dbReference type="EMBL" id="KAA8898515.1"/>
    </source>
</evidence>